<organism evidence="1 2">
    <name type="scientific">Candidatus Dojkabacteria bacterium CG_4_10_14_0_2_um_filter_Dojkabacteria_WS6_41_15</name>
    <dbReference type="NCBI Taxonomy" id="2014249"/>
    <lineage>
        <taxon>Bacteria</taxon>
        <taxon>Candidatus Dojkabacteria</taxon>
    </lineage>
</organism>
<dbReference type="Proteomes" id="UP000228952">
    <property type="component" value="Unassembled WGS sequence"/>
</dbReference>
<evidence type="ECO:0000313" key="1">
    <source>
        <dbReference type="EMBL" id="PJA13511.1"/>
    </source>
</evidence>
<reference evidence="2" key="1">
    <citation type="submission" date="2017-09" db="EMBL/GenBank/DDBJ databases">
        <title>Depth-based differentiation of microbial function through sediment-hosted aquifers and enrichment of novel symbionts in the deep terrestrial subsurface.</title>
        <authorList>
            <person name="Probst A.J."/>
            <person name="Ladd B."/>
            <person name="Jarett J.K."/>
            <person name="Geller-Mcgrath D.E."/>
            <person name="Sieber C.M.K."/>
            <person name="Emerson J.B."/>
            <person name="Anantharaman K."/>
            <person name="Thomas B.C."/>
            <person name="Malmstrom R."/>
            <person name="Stieglmeier M."/>
            <person name="Klingl A."/>
            <person name="Woyke T."/>
            <person name="Ryan C.M."/>
            <person name="Banfield J.F."/>
        </authorList>
    </citation>
    <scope>NUCLEOTIDE SEQUENCE [LARGE SCALE GENOMIC DNA]</scope>
</reference>
<evidence type="ECO:0000313" key="2">
    <source>
        <dbReference type="Proteomes" id="UP000228952"/>
    </source>
</evidence>
<name>A0A2M7W1I6_9BACT</name>
<dbReference type="AlphaFoldDB" id="A0A2M7W1I6"/>
<accession>A0A2M7W1I6</accession>
<comment type="caution">
    <text evidence="1">The sequence shown here is derived from an EMBL/GenBank/DDBJ whole genome shotgun (WGS) entry which is preliminary data.</text>
</comment>
<gene>
    <name evidence="1" type="ORF">COX64_03345</name>
</gene>
<proteinExistence type="predicted"/>
<sequence length="1128" mass="119008">MIQTDTPQQVNLTVTDADYGDNVKISAIESVNSCVTVTTLAGGSVLGLLVKAGSTNPSNISQTTALLADPRGPNGVFVNVGGRLLCQGDLRVTVRDDDSDGTGPDVSSSAICPIPVTVEKITTPSCSCTNTACPAVTPSSKFMTDPYGNFGTYTTCANANDCNPVVANCPQAHRNKKPSCSILPSSIVMKRSDAPLQVTLSVTDQDYGDTVQIISAETVNYAGDLNSCVRVTTLGGGGVLNLTAKTGSDNPSDITQSTPLLLDPQILHGVFEKVNGKSLCSGFLEVKILDIDSDDSGPDTSESFTCRVTMSVENDYPVLSDVSIYDMDAAYDPVVAPALREKGGTGDLIDGRDYLIMGSVMANTRASYCNSALDLQATPISCPDSSIQYDMTPNPNFSRKRNPIKLEFTVSDANGRKDILQAGFWIQQIDVNKDNAVVPLVQNGDRKSFQATYSEKENIQIVAGNQRWNFVSKACIGSLCGAQELQLSSKLLFSGLAFIQELGPKVNANGNIKEGVSQWASAKSWFYGGFPDCLGTTIGCLDNNTPPETKIDATSDTLLWSNYEWSVAADSNHMLCFGKTYQVPTVISIGTVATTCPPACAACASQLGVQEVSGNPNALRFSFGVYINDGNAQGGIGMKDGEYALFLSAVDKVGVPLYNVTGKGEEGWLRINKNGVACTGVTCSAGQDFGILYDSTPPSAAIELSIPTNTDGEVLVTYTLSDALSGVSGVSNRYVVSQPNLSTPLSWATDSSLHLLDGKLDYTSAVVPPGQTGNTTVTVGGIFGKTTLVAGGCIYDKAGNMSCNRSAPFTVLTAWIKTSYGDVFSSKDAGITPFSMTLPSNTSGNVEATENLYLPYWKQQFTGLTGALLTASITHGIEGGNTAGNLGFQGNYRDAEYSPFNVYGYTPLMPGNEYARLRAYAYLNCDLLNLATPPNSCNKDGSLGAANFNVITLPPGNVDWSSNTVTCTGANIVFVPSGTLTIGEVKKNGVNLSKNGCLFVLNSGSGLSIVDIVNNGRTGNGPASDRFEAGIVANQNATIVTVKSSQQGTYTVGGVSKPTFDNLKITGFMFSANKAPSLLREITLTDALQYPSEWVSYDANLLEVLRPLIGLNKTADLTCGTSGHVLCQ</sequence>
<protein>
    <submittedName>
        <fullName evidence="1">Uncharacterized protein</fullName>
    </submittedName>
</protein>
<dbReference type="EMBL" id="PFQB01000085">
    <property type="protein sequence ID" value="PJA13511.1"/>
    <property type="molecule type" value="Genomic_DNA"/>
</dbReference>